<evidence type="ECO:0000313" key="7">
    <source>
        <dbReference type="EMBL" id="CEM45213.1"/>
    </source>
</evidence>
<feature type="transmembrane region" description="Helical" evidence="5">
    <location>
        <begin position="61"/>
        <end position="78"/>
    </location>
</feature>
<dbReference type="Pfam" id="PF03798">
    <property type="entry name" value="TRAM_LAG1_CLN8"/>
    <property type="match status" value="1"/>
</dbReference>
<comment type="subcellular location">
    <subcellularLocation>
        <location evidence="1">Membrane</location>
        <topology evidence="1">Multi-pass membrane protein</topology>
    </subcellularLocation>
</comment>
<keyword evidence="4 5" id="KW-0472">Membrane</keyword>
<protein>
    <recommendedName>
        <fullName evidence="6">TLC domain-containing protein</fullName>
    </recommendedName>
</protein>
<evidence type="ECO:0000256" key="5">
    <source>
        <dbReference type="SAM" id="Phobius"/>
    </source>
</evidence>
<organism evidence="7">
    <name type="scientific">Chromera velia CCMP2878</name>
    <dbReference type="NCBI Taxonomy" id="1169474"/>
    <lineage>
        <taxon>Eukaryota</taxon>
        <taxon>Sar</taxon>
        <taxon>Alveolata</taxon>
        <taxon>Colpodellida</taxon>
        <taxon>Chromeraceae</taxon>
        <taxon>Chromera</taxon>
    </lineage>
</organism>
<evidence type="ECO:0000256" key="4">
    <source>
        <dbReference type="ARBA" id="ARBA00023136"/>
    </source>
</evidence>
<dbReference type="InterPro" id="IPR006634">
    <property type="entry name" value="TLC-dom"/>
</dbReference>
<dbReference type="VEuPathDB" id="CryptoDB:Cvel_28985"/>
<sequence length="188" mass="21767">MAVHNWFNLFTLPTILLLAFRDLWYWSTDTYTQTFVISYFIIDFFWILAGQQWVVKDPASVLLHHAATIVLLVVSTFREEYKPFWSSFAMIEVNTVLLLALRSGKLEAWLGPIASIFHTAFLLSWFPLRWGCPLYTLGALVSFWFESGHDKVHLTLMIVCSLLLLHMQVKWSAKLLNGQIRTMVSHGL</sequence>
<keyword evidence="2 5" id="KW-0812">Transmembrane</keyword>
<keyword evidence="3 5" id="KW-1133">Transmembrane helix</keyword>
<proteinExistence type="predicted"/>
<feature type="transmembrane region" description="Helical" evidence="5">
    <location>
        <begin position="7"/>
        <end position="25"/>
    </location>
</feature>
<evidence type="ECO:0000256" key="1">
    <source>
        <dbReference type="ARBA" id="ARBA00004141"/>
    </source>
</evidence>
<gene>
    <name evidence="7" type="ORF">Cvel_28985</name>
</gene>
<evidence type="ECO:0000256" key="2">
    <source>
        <dbReference type="ARBA" id="ARBA00022692"/>
    </source>
</evidence>
<feature type="domain" description="TLC" evidence="6">
    <location>
        <begin position="31"/>
        <end position="176"/>
    </location>
</feature>
<dbReference type="EMBL" id="CDMZ01003132">
    <property type="protein sequence ID" value="CEM45213.1"/>
    <property type="molecule type" value="Genomic_DNA"/>
</dbReference>
<feature type="transmembrane region" description="Helical" evidence="5">
    <location>
        <begin position="31"/>
        <end position="49"/>
    </location>
</feature>
<reference evidence="7" key="1">
    <citation type="submission" date="2014-11" db="EMBL/GenBank/DDBJ databases">
        <authorList>
            <person name="Otto D Thomas"/>
            <person name="Naeem Raeece"/>
        </authorList>
    </citation>
    <scope>NUCLEOTIDE SEQUENCE</scope>
</reference>
<accession>A0A0G4HLK6</accession>
<dbReference type="AlphaFoldDB" id="A0A0G4HLK6"/>
<feature type="transmembrane region" description="Helical" evidence="5">
    <location>
        <begin position="152"/>
        <end position="173"/>
    </location>
</feature>
<evidence type="ECO:0000259" key="6">
    <source>
        <dbReference type="Pfam" id="PF03798"/>
    </source>
</evidence>
<dbReference type="GO" id="GO:0016020">
    <property type="term" value="C:membrane"/>
    <property type="evidence" value="ECO:0007669"/>
    <property type="project" value="UniProtKB-SubCell"/>
</dbReference>
<evidence type="ECO:0000256" key="3">
    <source>
        <dbReference type="ARBA" id="ARBA00022989"/>
    </source>
</evidence>
<name>A0A0G4HLK6_9ALVE</name>